<keyword evidence="6" id="KW-0812">Transmembrane</keyword>
<dbReference type="AlphaFoldDB" id="A0A917DZZ7"/>
<dbReference type="SUPFAM" id="SSF53448">
    <property type="entry name" value="Nucleotide-diphospho-sugar transferases"/>
    <property type="match status" value="1"/>
</dbReference>
<keyword evidence="2" id="KW-1003">Cell membrane</keyword>
<dbReference type="Proteomes" id="UP000609064">
    <property type="component" value="Unassembled WGS sequence"/>
</dbReference>
<dbReference type="PANTHER" id="PTHR43646">
    <property type="entry name" value="GLYCOSYLTRANSFERASE"/>
    <property type="match status" value="1"/>
</dbReference>
<feature type="transmembrane region" description="Helical" evidence="6">
    <location>
        <begin position="294"/>
        <end position="314"/>
    </location>
</feature>
<accession>A0A917DZZ7</accession>
<keyword evidence="4" id="KW-0808">Transferase</keyword>
<evidence type="ECO:0000313" key="8">
    <source>
        <dbReference type="EMBL" id="GGD83002.1"/>
    </source>
</evidence>
<reference evidence="8" key="1">
    <citation type="journal article" date="2014" name="Int. J. Syst. Evol. Microbiol.">
        <title>Complete genome sequence of Corynebacterium casei LMG S-19264T (=DSM 44701T), isolated from a smear-ripened cheese.</title>
        <authorList>
            <consortium name="US DOE Joint Genome Institute (JGI-PGF)"/>
            <person name="Walter F."/>
            <person name="Albersmeier A."/>
            <person name="Kalinowski J."/>
            <person name="Ruckert C."/>
        </authorList>
    </citation>
    <scope>NUCLEOTIDE SEQUENCE</scope>
    <source>
        <strain evidence="8">CGMCC 1.15958</strain>
    </source>
</reference>
<dbReference type="GO" id="GO:0016757">
    <property type="term" value="F:glycosyltransferase activity"/>
    <property type="evidence" value="ECO:0007669"/>
    <property type="project" value="UniProtKB-KW"/>
</dbReference>
<evidence type="ECO:0000259" key="7">
    <source>
        <dbReference type="Pfam" id="PF00535"/>
    </source>
</evidence>
<evidence type="ECO:0000256" key="5">
    <source>
        <dbReference type="ARBA" id="ARBA00023136"/>
    </source>
</evidence>
<organism evidence="8 9">
    <name type="scientific">Emticicia aquatilis</name>
    <dbReference type="NCBI Taxonomy" id="1537369"/>
    <lineage>
        <taxon>Bacteria</taxon>
        <taxon>Pseudomonadati</taxon>
        <taxon>Bacteroidota</taxon>
        <taxon>Cytophagia</taxon>
        <taxon>Cytophagales</taxon>
        <taxon>Leadbetterellaceae</taxon>
        <taxon>Emticicia</taxon>
    </lineage>
</organism>
<comment type="subcellular location">
    <subcellularLocation>
        <location evidence="1">Cell membrane</location>
    </subcellularLocation>
</comment>
<dbReference type="GO" id="GO:0005886">
    <property type="term" value="C:plasma membrane"/>
    <property type="evidence" value="ECO:0007669"/>
    <property type="project" value="UniProtKB-SubCell"/>
</dbReference>
<dbReference type="Pfam" id="PF00535">
    <property type="entry name" value="Glycos_transf_2"/>
    <property type="match status" value="1"/>
</dbReference>
<proteinExistence type="predicted"/>
<dbReference type="PANTHER" id="PTHR43646:SF2">
    <property type="entry name" value="GLYCOSYLTRANSFERASE 2-LIKE DOMAIN-CONTAINING PROTEIN"/>
    <property type="match status" value="1"/>
</dbReference>
<evidence type="ECO:0000313" key="9">
    <source>
        <dbReference type="Proteomes" id="UP000609064"/>
    </source>
</evidence>
<gene>
    <name evidence="8" type="ORF">GCM10011514_53860</name>
</gene>
<keyword evidence="9" id="KW-1185">Reference proteome</keyword>
<dbReference type="Gene3D" id="3.90.550.10">
    <property type="entry name" value="Spore Coat Polysaccharide Biosynthesis Protein SpsA, Chain A"/>
    <property type="match status" value="1"/>
</dbReference>
<evidence type="ECO:0000256" key="3">
    <source>
        <dbReference type="ARBA" id="ARBA00022676"/>
    </source>
</evidence>
<comment type="caution">
    <text evidence="8">The sequence shown here is derived from an EMBL/GenBank/DDBJ whole genome shotgun (WGS) entry which is preliminary data.</text>
</comment>
<dbReference type="EMBL" id="BMKK01000022">
    <property type="protein sequence ID" value="GGD83002.1"/>
    <property type="molecule type" value="Genomic_DNA"/>
</dbReference>
<protein>
    <recommendedName>
        <fullName evidence="7">Glycosyltransferase 2-like domain-containing protein</fullName>
    </recommendedName>
</protein>
<feature type="domain" description="Glycosyltransferase 2-like" evidence="7">
    <location>
        <begin position="7"/>
        <end position="175"/>
    </location>
</feature>
<evidence type="ECO:0000256" key="6">
    <source>
        <dbReference type="SAM" id="Phobius"/>
    </source>
</evidence>
<dbReference type="InterPro" id="IPR029044">
    <property type="entry name" value="Nucleotide-diphossugar_trans"/>
</dbReference>
<dbReference type="InterPro" id="IPR001173">
    <property type="entry name" value="Glyco_trans_2-like"/>
</dbReference>
<dbReference type="RefSeq" id="WP_188771438.1">
    <property type="nucleotide sequence ID" value="NZ_BMKK01000022.1"/>
</dbReference>
<reference evidence="8" key="2">
    <citation type="submission" date="2020-09" db="EMBL/GenBank/DDBJ databases">
        <authorList>
            <person name="Sun Q."/>
            <person name="Zhou Y."/>
        </authorList>
    </citation>
    <scope>NUCLEOTIDE SEQUENCE</scope>
    <source>
        <strain evidence="8">CGMCC 1.15958</strain>
    </source>
</reference>
<evidence type="ECO:0000256" key="1">
    <source>
        <dbReference type="ARBA" id="ARBA00004236"/>
    </source>
</evidence>
<feature type="transmembrane region" description="Helical" evidence="6">
    <location>
        <begin position="263"/>
        <end position="282"/>
    </location>
</feature>
<keyword evidence="6" id="KW-1133">Transmembrane helix</keyword>
<evidence type="ECO:0000256" key="4">
    <source>
        <dbReference type="ARBA" id="ARBA00022679"/>
    </source>
</evidence>
<keyword evidence="3" id="KW-0328">Glycosyltransferase</keyword>
<feature type="transmembrane region" description="Helical" evidence="6">
    <location>
        <begin position="236"/>
        <end position="257"/>
    </location>
</feature>
<evidence type="ECO:0000256" key="2">
    <source>
        <dbReference type="ARBA" id="ARBA00022475"/>
    </source>
</evidence>
<sequence length="325" mass="37417">MKFPNVSILVAARNEEENVADLLFTFTQLSYPKDKLQILIGDDDSTDATSEIIERFTAKNTYIQYIKIEKQIVGLKGKANVLAQLAHLATGELFFFTDADIEVPKNWIESFIVARKNEGVIVGLTLVKNKNWFEASQAIEWLFTLKLMKTLADFKIQSTGMGNNMMVSAEAYWAVGGYEKVGFSIVEDYAIYKAIIDKGFAFKQLFMPDAMTLTKPPKRYFEQRKRWVSGGMSTQSVLIFPALIQGFLLPILLIISFFSWKSVLAFIFLNLLINFLVGNRIFKILNQTQLLKYIPAYTMYMYVFWFLQLVSYFLPTKLVWKGREY</sequence>
<name>A0A917DZZ7_9BACT</name>
<keyword evidence="5 6" id="KW-0472">Membrane</keyword>